<keyword evidence="5 9" id="KW-1133">Transmembrane helix</keyword>
<dbReference type="EMBL" id="MCIF01000002">
    <property type="protein sequence ID" value="RAQ95679.1"/>
    <property type="molecule type" value="Genomic_DNA"/>
</dbReference>
<feature type="transmembrane region" description="Helical" evidence="9">
    <location>
        <begin position="109"/>
        <end position="131"/>
    </location>
</feature>
<dbReference type="Proteomes" id="UP000248706">
    <property type="component" value="Unassembled WGS sequence"/>
</dbReference>
<evidence type="ECO:0000313" key="13">
    <source>
        <dbReference type="Proteomes" id="UP000248706"/>
    </source>
</evidence>
<organism evidence="12 13">
    <name type="scientific">Thermogemmatispora tikiterensis</name>
    <dbReference type="NCBI Taxonomy" id="1825093"/>
    <lineage>
        <taxon>Bacteria</taxon>
        <taxon>Bacillati</taxon>
        <taxon>Chloroflexota</taxon>
        <taxon>Ktedonobacteria</taxon>
        <taxon>Thermogemmatisporales</taxon>
        <taxon>Thermogemmatisporaceae</taxon>
        <taxon>Thermogemmatispora</taxon>
    </lineage>
</organism>
<reference evidence="12 13" key="1">
    <citation type="submission" date="2016-08" db="EMBL/GenBank/DDBJ databases">
        <title>Analysis of Carbohydrate Active Enzymes in Thermogemmatispora T81 Reveals Carbohydrate Degradation Ability.</title>
        <authorList>
            <person name="Tomazini A."/>
            <person name="Lal S."/>
            <person name="Stott M."/>
            <person name="Henrissat B."/>
            <person name="Polikarpov I."/>
            <person name="Sparling R."/>
            <person name="Levin D.B."/>
        </authorList>
    </citation>
    <scope>NUCLEOTIDE SEQUENCE [LARGE SCALE GENOMIC DNA]</scope>
    <source>
        <strain evidence="12 13">T81</strain>
    </source>
</reference>
<comment type="caution">
    <text evidence="12">The sequence shown here is derived from an EMBL/GenBank/DDBJ whole genome shotgun (WGS) entry which is preliminary data.</text>
</comment>
<feature type="domain" description="Anti-sigma K factor RskA C-terminal" evidence="10">
    <location>
        <begin position="113"/>
        <end position="254"/>
    </location>
</feature>
<protein>
    <recommendedName>
        <fullName evidence="8">Regulator of SigK</fullName>
    </recommendedName>
    <alternativeName>
        <fullName evidence="7">Sigma-K anti-sigma factor RskA</fullName>
    </alternativeName>
</protein>
<evidence type="ECO:0000256" key="7">
    <source>
        <dbReference type="ARBA" id="ARBA00029829"/>
    </source>
</evidence>
<dbReference type="Gene3D" id="1.10.10.1320">
    <property type="entry name" value="Anti-sigma factor, zinc-finger domain"/>
    <property type="match status" value="1"/>
</dbReference>
<proteinExistence type="predicted"/>
<gene>
    <name evidence="12" type="ORF">A4R35_09050</name>
</gene>
<dbReference type="PANTHER" id="PTHR37461:SF1">
    <property type="entry name" value="ANTI-SIGMA-K FACTOR RSKA"/>
    <property type="match status" value="1"/>
</dbReference>
<evidence type="ECO:0000256" key="5">
    <source>
        <dbReference type="ARBA" id="ARBA00022989"/>
    </source>
</evidence>
<feature type="domain" description="Putative zinc-finger" evidence="11">
    <location>
        <begin position="9"/>
        <end position="42"/>
    </location>
</feature>
<evidence type="ECO:0000256" key="3">
    <source>
        <dbReference type="ARBA" id="ARBA00022475"/>
    </source>
</evidence>
<evidence type="ECO:0000259" key="10">
    <source>
        <dbReference type="Pfam" id="PF10099"/>
    </source>
</evidence>
<accession>A0A328VFI5</accession>
<keyword evidence="6 9" id="KW-0472">Membrane</keyword>
<evidence type="ECO:0000256" key="9">
    <source>
        <dbReference type="SAM" id="Phobius"/>
    </source>
</evidence>
<dbReference type="GO" id="GO:0005886">
    <property type="term" value="C:plasma membrane"/>
    <property type="evidence" value="ECO:0007669"/>
    <property type="project" value="UniProtKB-SubCell"/>
</dbReference>
<dbReference type="AlphaFoldDB" id="A0A328VFI5"/>
<dbReference type="GO" id="GO:0016989">
    <property type="term" value="F:sigma factor antagonist activity"/>
    <property type="evidence" value="ECO:0007669"/>
    <property type="project" value="TreeGrafter"/>
</dbReference>
<dbReference type="InterPro" id="IPR051474">
    <property type="entry name" value="Anti-sigma-K/W_factor"/>
</dbReference>
<evidence type="ECO:0000256" key="2">
    <source>
        <dbReference type="ARBA" id="ARBA00004236"/>
    </source>
</evidence>
<keyword evidence="3" id="KW-1003">Cell membrane</keyword>
<evidence type="ECO:0000313" key="12">
    <source>
        <dbReference type="EMBL" id="RAQ95679.1"/>
    </source>
</evidence>
<name>A0A328VFI5_9CHLR</name>
<dbReference type="InterPro" id="IPR041916">
    <property type="entry name" value="Anti_sigma_zinc_sf"/>
</dbReference>
<keyword evidence="13" id="KW-1185">Reference proteome</keyword>
<dbReference type="Pfam" id="PF10099">
    <property type="entry name" value="RskA_C"/>
    <property type="match status" value="1"/>
</dbReference>
<keyword evidence="4 9" id="KW-0812">Transmembrane</keyword>
<sequence length="269" mass="29632">METEPLMNCQEFEELSGAYALDALTEEERRAADEHLAQCPKCSRALQQLRSVVELFPLTVPPVEPSPRVKERILARIEEQAQQQRLSQIQPAWPTQAESRFRQRAGKRWRWAALAAVAVLLLSLLGGSFAWNISLQQQLSHLQQQVALLGSPEAPVVYSLRGTARASSARGEVMYFPRQQVTVVVVYGLPPLQGTHVYQGWLLRHQRPTSIGLLTVENGVATLNFQGPLAGYDSLAISLENGPQPSLDAPKGPVVALGTLINSQANYHG</sequence>
<evidence type="ECO:0000256" key="1">
    <source>
        <dbReference type="ARBA" id="ARBA00004167"/>
    </source>
</evidence>
<dbReference type="GO" id="GO:0006417">
    <property type="term" value="P:regulation of translation"/>
    <property type="evidence" value="ECO:0007669"/>
    <property type="project" value="TreeGrafter"/>
</dbReference>
<dbReference type="InterPro" id="IPR027383">
    <property type="entry name" value="Znf_put"/>
</dbReference>
<evidence type="ECO:0000259" key="11">
    <source>
        <dbReference type="Pfam" id="PF13490"/>
    </source>
</evidence>
<evidence type="ECO:0000256" key="8">
    <source>
        <dbReference type="ARBA" id="ARBA00030803"/>
    </source>
</evidence>
<dbReference type="PANTHER" id="PTHR37461">
    <property type="entry name" value="ANTI-SIGMA-K FACTOR RSKA"/>
    <property type="match status" value="1"/>
</dbReference>
<comment type="subcellular location">
    <subcellularLocation>
        <location evidence="2">Cell membrane</location>
    </subcellularLocation>
    <subcellularLocation>
        <location evidence="1">Membrane</location>
        <topology evidence="1">Single-pass membrane protein</topology>
    </subcellularLocation>
</comment>
<dbReference type="Pfam" id="PF13490">
    <property type="entry name" value="zf-HC2"/>
    <property type="match status" value="1"/>
</dbReference>
<evidence type="ECO:0000256" key="4">
    <source>
        <dbReference type="ARBA" id="ARBA00022692"/>
    </source>
</evidence>
<dbReference type="InterPro" id="IPR018764">
    <property type="entry name" value="RskA_C"/>
</dbReference>
<evidence type="ECO:0000256" key="6">
    <source>
        <dbReference type="ARBA" id="ARBA00023136"/>
    </source>
</evidence>